<evidence type="ECO:0000256" key="1">
    <source>
        <dbReference type="SAM" id="Phobius"/>
    </source>
</evidence>
<name>A0ABY6G2G1_9MICO</name>
<protein>
    <recommendedName>
        <fullName evidence="4">Integral membrane protein</fullName>
    </recommendedName>
</protein>
<keyword evidence="3" id="KW-1185">Reference proteome</keyword>
<gene>
    <name evidence="2" type="ORF">BRM3_14715</name>
</gene>
<dbReference type="EMBL" id="CP107020">
    <property type="protein sequence ID" value="UYG16831.1"/>
    <property type="molecule type" value="Genomic_DNA"/>
</dbReference>
<feature type="transmembrane region" description="Helical" evidence="1">
    <location>
        <begin position="58"/>
        <end position="79"/>
    </location>
</feature>
<reference evidence="2" key="1">
    <citation type="submission" date="2022-10" db="EMBL/GenBank/DDBJ databases">
        <title>Whole-Genome Sequencing of Brachybacterium huguangmaarense BRM-3, Isolated from Betula schmidtii.</title>
        <authorList>
            <person name="Haam D."/>
        </authorList>
    </citation>
    <scope>NUCLEOTIDE SEQUENCE</scope>
    <source>
        <strain evidence="2">BRM-3</strain>
    </source>
</reference>
<feature type="transmembrane region" description="Helical" evidence="1">
    <location>
        <begin position="26"/>
        <end position="46"/>
    </location>
</feature>
<keyword evidence="1" id="KW-1133">Transmembrane helix</keyword>
<evidence type="ECO:0008006" key="4">
    <source>
        <dbReference type="Google" id="ProtNLM"/>
    </source>
</evidence>
<keyword evidence="1" id="KW-0812">Transmembrane</keyword>
<evidence type="ECO:0000313" key="2">
    <source>
        <dbReference type="EMBL" id="UYG16831.1"/>
    </source>
</evidence>
<dbReference type="Proteomes" id="UP001164305">
    <property type="component" value="Chromosome"/>
</dbReference>
<proteinExistence type="predicted"/>
<feature type="transmembrane region" description="Helical" evidence="1">
    <location>
        <begin position="86"/>
        <end position="109"/>
    </location>
</feature>
<sequence length="175" mass="17948">MTAPRVSTPPDGRPARADGADLASRVAQVVAAIVLAAVSVLLMVTTHRTTAEVAGVDLPVGLVLGGAFQLAASVFLLAATGRRLPLVVLAFVWALLVIPFAGTGAGGGVLMPGSIAGRAQFSGWIVQFLGVGIPLVLAAIVWVRRIRRLTRARRGASADEGRGDAVEGSARGPRR</sequence>
<feature type="transmembrane region" description="Helical" evidence="1">
    <location>
        <begin position="121"/>
        <end position="143"/>
    </location>
</feature>
<keyword evidence="1" id="KW-0472">Membrane</keyword>
<organism evidence="2 3">
    <name type="scientific">Brachybacterium huguangmaarense</name>
    <dbReference type="NCBI Taxonomy" id="1652028"/>
    <lineage>
        <taxon>Bacteria</taxon>
        <taxon>Bacillati</taxon>
        <taxon>Actinomycetota</taxon>
        <taxon>Actinomycetes</taxon>
        <taxon>Micrococcales</taxon>
        <taxon>Dermabacteraceae</taxon>
        <taxon>Brachybacterium</taxon>
    </lineage>
</organism>
<evidence type="ECO:0000313" key="3">
    <source>
        <dbReference type="Proteomes" id="UP001164305"/>
    </source>
</evidence>
<dbReference type="RefSeq" id="WP_263594044.1">
    <property type="nucleotide sequence ID" value="NZ_CP107020.1"/>
</dbReference>
<accession>A0ABY6G2G1</accession>